<gene>
    <name evidence="18" type="ORF">PBS003_LOCUS6965</name>
</gene>
<dbReference type="GO" id="GO:0007015">
    <property type="term" value="P:actin filament organization"/>
    <property type="evidence" value="ECO:0007669"/>
    <property type="project" value="TreeGrafter"/>
</dbReference>
<dbReference type="SMART" id="SM00242">
    <property type="entry name" value="MYSc"/>
    <property type="match status" value="1"/>
</dbReference>
<dbReference type="SUPFAM" id="SSF52540">
    <property type="entry name" value="P-loop containing nucleoside triphosphate hydrolases"/>
    <property type="match status" value="1"/>
</dbReference>
<dbReference type="Gene3D" id="2.40.30.180">
    <property type="entry name" value="Ubiquitin-activating enzyme E1, FCCH domain"/>
    <property type="match status" value="1"/>
</dbReference>
<dbReference type="GO" id="GO:0051015">
    <property type="term" value="F:actin filament binding"/>
    <property type="evidence" value="ECO:0007669"/>
    <property type="project" value="TreeGrafter"/>
</dbReference>
<dbReference type="NCBIfam" id="TIGR01408">
    <property type="entry name" value="Ube1"/>
    <property type="match status" value="1"/>
</dbReference>
<evidence type="ECO:0000256" key="6">
    <source>
        <dbReference type="ARBA" id="ARBA00022741"/>
    </source>
</evidence>
<evidence type="ECO:0000256" key="14">
    <source>
        <dbReference type="PROSITE-ProRule" id="PRU10132"/>
    </source>
</evidence>
<evidence type="ECO:0000259" key="17">
    <source>
        <dbReference type="PROSITE" id="PS51456"/>
    </source>
</evidence>
<dbReference type="InterPro" id="IPR019572">
    <property type="entry name" value="UBA_E1_SCCH"/>
</dbReference>
<accession>A0AAU9L7Z7</accession>
<dbReference type="Gene3D" id="3.40.50.12550">
    <property type="entry name" value="Ubiquitin-activating enzyme E1, inactive adenylation domain, subdomain 2"/>
    <property type="match status" value="1"/>
</dbReference>
<dbReference type="InterPro" id="IPR001609">
    <property type="entry name" value="Myosin_head_motor_dom-like"/>
</dbReference>
<dbReference type="Pfam" id="PF00063">
    <property type="entry name" value="Myosin_head"/>
    <property type="match status" value="1"/>
</dbReference>
<reference evidence="18" key="1">
    <citation type="submission" date="2021-11" db="EMBL/GenBank/DDBJ databases">
        <authorList>
            <person name="Islam A."/>
            <person name="Islam S."/>
            <person name="Flora M.S."/>
            <person name="Rahman M."/>
            <person name="Ziaur R.M."/>
            <person name="Epstein J.H."/>
            <person name="Hassan M."/>
            <person name="Klassen M."/>
            <person name="Woodard K."/>
            <person name="Webb A."/>
            <person name="Webby R.J."/>
            <person name="El Zowalaty M.E."/>
        </authorList>
    </citation>
    <scope>NUCLEOTIDE SEQUENCE</scope>
    <source>
        <strain evidence="18">Pbs3</strain>
    </source>
</reference>
<dbReference type="GO" id="GO:0000146">
    <property type="term" value="F:microfilament motor activity"/>
    <property type="evidence" value="ECO:0007669"/>
    <property type="project" value="TreeGrafter"/>
</dbReference>
<feature type="binding site" evidence="13">
    <location>
        <begin position="164"/>
        <end position="171"/>
    </location>
    <ligand>
        <name>ATP</name>
        <dbReference type="ChEBI" id="CHEBI:30616"/>
    </ligand>
</feature>
<keyword evidence="10 13" id="KW-0505">Motor protein</keyword>
<evidence type="ECO:0000256" key="1">
    <source>
        <dbReference type="ARBA" id="ARBA00000488"/>
    </source>
</evidence>
<dbReference type="Gene3D" id="1.20.5.4820">
    <property type="match status" value="1"/>
</dbReference>
<dbReference type="PANTHER" id="PTHR13140">
    <property type="entry name" value="MYOSIN"/>
    <property type="match status" value="1"/>
</dbReference>
<dbReference type="Gene3D" id="3.40.50.720">
    <property type="entry name" value="NAD(P)-binding Rossmann-like Domain"/>
    <property type="match status" value="1"/>
</dbReference>
<dbReference type="Pfam" id="PF00899">
    <property type="entry name" value="ThiF"/>
    <property type="match status" value="1"/>
</dbReference>
<comment type="caution">
    <text evidence="18">The sequence shown here is derived from an EMBL/GenBank/DDBJ whole genome shotgun (WGS) entry which is preliminary data.</text>
</comment>
<dbReference type="EC" id="6.2.1.45" evidence="4"/>
<dbReference type="PROSITE" id="PS50088">
    <property type="entry name" value="ANK_REPEAT"/>
    <property type="match status" value="3"/>
</dbReference>
<sequence length="2488" mass="280707">MQVYVRYRDTEATYEWVHGRILHHLENSTSRVLVQLHNSEKTIEVDEVQDVRMVNELAAGQKLQDVDNIDVLTHLHEPAFVDYLAQRYSVDKVYCRSGAVLIAVNPFKEIPGLYDLQKFHDEMSSWTSLPPHVFSIAEGAYRSLRRRLQQPGERKKNQTILVSGESGAGKTETTKFIMNYLAEKSREMEMTSSSSERKRSISGSELMSANPILECFGNARTLRNDNSSRFGKFVRMFFEGHELDASLKMVGTSVETYLLEKVRVVHQNDGERNFHVFYELLAGASDDMKKKLHLENMSVVDFHYINGGQCFHRNDGVRDDKQFQLVLLSMNVLGFTDIEQEAIWKILSALLHLGNVLFVSASEDESAEDNETASAPCRLASASPSLLTVEEHLDIVSKIFAVDQKELVLALTTRKISVGGETFYANLSLAQCGDARDAMARSLYAFLFQFLVSKVNFTSPQVQQLTNTAMKDVTANTPCIAVLDIFGFEEFDVNQFEQFCINYANEKLQYQFIQDILLTEQKAHIDEGIKWNAVGYEDNAMCLDMLEQRPNGIFSLLDEECVVPKGSDSGFARKLYQRLQDHSNFSASRSDQAEFTFQVHHYAGNVRYQSEGFCEKNKDQSNAELFSILDKTCDVHLLELFNFFKASESAQLQQSQPKLRRRSSVLSSVGIGSQFKQQLASLLDVVQQTQTHYIRCIKPNDESVSSDFDMTKVSAQLRYGGVLKAVEIMRQSFPVRMSHVDFVKQYHLLMAKPGTKYKSASEWTASDLLAKLKIDQAELGKTRVFLRQQAFDQLEKSREHALAVSATRLQCSWRSRQQRRLYIRQLRVLWSIQVRWKAILEKKRRIARRNQAARILQHTMRVWVQGVKSQRHESALIIQRNCLRWHRVCATSSRAISLPETSFKALRSEENPADTLDYSGRESELTVETQVEDDALSTATASVGTSAYSEDTDFSPMDLVRKAALRGRMTAFSDGSDSDNAMLKQALREVERLRHRAEAAEAALSHFADLAIHADSLSNDVMPIVTSRAASHAGGPFNLSHHDRGALNRSSLRIDRYGNTVLHQAIEEGNLELACALLVNEASGALDMLQQTETQRGFSPLHLAVRSGNFELVSLFFRPEVLPHVDLNVSDREGNSALHLATQLEVKFASRVLELLLCFSADANATNLLRQTPLHLCAMIKRSGSTTCELMEILLRHKADSQKVDFLKRSPLHYCMEKDMLDEAVLLMKHGADMNVPDGEGVRVISDPKATNLLRYLRVTPSWIPDTDISESLRGMVAIALIANIMPIITGVFNLRGRFEMQSPDFQILSSNFEKKEKKVVPIFPFEYEKERLTKLKRFEPPKGHGLGHQGAPYNHKKRKENNTMEVTQQLEKDAGFMDKYSRQIGAFGLETMAKLVKLKVLIVGLQGIGIECAKNLILAGPNAITLHDDGITEMKDLGTNFFLTEQDVGSPRASAVFHKLAELNKMVAVALHKGVLTEKMVAKHNVVVFSHTSRQELVRWNHFCRQQSPPIGFIACDIRGAFGYAFTDFGDEFKSFDATGEAPITRIITDITNDKDGVVSILGPDEDGKMHEMPDSDHDGWIEISGVQGMKLKSNPNQSINTMGSRRIKFANKKVFRNGKQTEVFDAYRLSIGDTTEFTPYEGGGVFTQHKKPFTVNFKSLEESLVSPVPAEEFGLMFTDGAKFGRAEQLHVIMWSLMEFEERHGQYPRPHNDVDADEVVAIAKLGIQHLSDFTREGAHQQEVMQLEELDEKLVRQAALYSAVELHPLAAFFGGVIAQEVVKFTGKFTPLKQWLHLDAFEVLPDERPLDAEPIGSRYDHIITAYGLSFQKELGNVRTFLVGCGALGCEYLKNFAMIGIACGEKGLVTVTDNDRIEVSNLNRQFLFREHNVGQPKSVAATAAVRQMNGDLEVKALEHLVAPHTENVFNDEFWTDLDVVTNALDNVKARLYVDSKCVFYKLPLLESGTLGTKCNVQVVIPFKTQSYADGPKDAEGDGIPMCTLRNFPSLIEHCIEWSRAQFEDLFVVPFVEAKKFVDNRAAYLNQVRKATLENPNPKLVSAAIVQELERLRNLRATLQTAKGITFERCVELAFELMTSRFRDRILQLIHNFPEDHLTNSGERFWSGAKRFPQAVEEFDPENPLHLNFIRATANVLAVCYGLQPPPEQKLVSADFKWRDASLYAELGSKYVPPVWKPSNEKIAVTSDQIKRLEQERIKSSNDSDKNELMELMRELKAFNVSGVSFEPADFEKDQDMNFHIDFVYAASNLRAFNYRIGGAPRHKCKMIAGKIIPAIATTTASVTGLAMLEMLKLMQRKELAAFKDSSNSLGLNMYLMQEPATPARAKDEYDVVEMSEVKCKPPGFTKWDSTVIELSSDSTLEDFLAQFKEKTELNCDLLFHSVAEMGNTSAVDKDLRYRSVSGLMLYDRNAYGKALKDLYASQMTKPLRAFVESRYEGLVDCSRKYIELQISCSDDAENVYKVPTVICKFS</sequence>
<dbReference type="EMBL" id="CAKKTJ010000324">
    <property type="protein sequence ID" value="CAH0480342.1"/>
    <property type="molecule type" value="Genomic_DNA"/>
</dbReference>
<dbReference type="InterPro" id="IPR032420">
    <property type="entry name" value="E1_4HB"/>
</dbReference>
<evidence type="ECO:0000256" key="10">
    <source>
        <dbReference type="ARBA" id="ARBA00023175"/>
    </source>
</evidence>
<dbReference type="Gene3D" id="1.10.10.2660">
    <property type="entry name" value="Ubiquitin-activating enzyme E1, SCCH domain"/>
    <property type="match status" value="1"/>
</dbReference>
<dbReference type="SUPFAM" id="SSF48403">
    <property type="entry name" value="Ankyrin repeat"/>
    <property type="match status" value="1"/>
</dbReference>
<feature type="domain" description="Myosin motor" evidence="17">
    <location>
        <begin position="64"/>
        <end position="799"/>
    </location>
</feature>
<evidence type="ECO:0000256" key="2">
    <source>
        <dbReference type="ARBA" id="ARBA00004906"/>
    </source>
</evidence>
<dbReference type="CDD" id="cd14895">
    <property type="entry name" value="MYSc_Myo34"/>
    <property type="match status" value="1"/>
</dbReference>
<dbReference type="InterPro" id="IPR035985">
    <property type="entry name" value="Ubiquitin-activating_enz"/>
</dbReference>
<proteinExistence type="inferred from homology"/>
<dbReference type="FunFam" id="1.10.10.2660:FF:000005">
    <property type="entry name" value="Ubiquitin-activating enzyme E1, putative"/>
    <property type="match status" value="1"/>
</dbReference>
<evidence type="ECO:0000256" key="9">
    <source>
        <dbReference type="ARBA" id="ARBA00023123"/>
    </source>
</evidence>
<dbReference type="InterPro" id="IPR036770">
    <property type="entry name" value="Ankyrin_rpt-contain_sf"/>
</dbReference>
<evidence type="ECO:0000256" key="3">
    <source>
        <dbReference type="ARBA" id="ARBA00005673"/>
    </source>
</evidence>
<evidence type="ECO:0000256" key="5">
    <source>
        <dbReference type="ARBA" id="ARBA00022598"/>
    </source>
</evidence>
<dbReference type="GO" id="GO:0016459">
    <property type="term" value="C:myosin complex"/>
    <property type="evidence" value="ECO:0007669"/>
    <property type="project" value="UniProtKB-KW"/>
</dbReference>
<dbReference type="SUPFAM" id="SSF69572">
    <property type="entry name" value="Activating enzymes of the ubiquitin-like proteins"/>
    <property type="match status" value="2"/>
</dbReference>
<dbReference type="PROSITE" id="PS50297">
    <property type="entry name" value="ANK_REP_REGION"/>
    <property type="match status" value="1"/>
</dbReference>
<feature type="active site" description="Glycyl thioester intermediate" evidence="14">
    <location>
        <position position="2000"/>
    </location>
</feature>
<evidence type="ECO:0000256" key="12">
    <source>
        <dbReference type="PROSITE-ProRule" id="PRU00023"/>
    </source>
</evidence>
<evidence type="ECO:0000256" key="8">
    <source>
        <dbReference type="ARBA" id="ARBA00022840"/>
    </source>
</evidence>
<dbReference type="Gene3D" id="1.20.120.720">
    <property type="entry name" value="Myosin VI head, motor domain, U50 subdomain"/>
    <property type="match status" value="1"/>
</dbReference>
<dbReference type="Proteomes" id="UP001160483">
    <property type="component" value="Unassembled WGS sequence"/>
</dbReference>
<dbReference type="PRINTS" id="PR00193">
    <property type="entry name" value="MYOSINHEAVY"/>
</dbReference>
<dbReference type="PROSITE" id="PS51456">
    <property type="entry name" value="MYOSIN_MOTOR"/>
    <property type="match status" value="1"/>
</dbReference>
<dbReference type="InterPro" id="IPR000594">
    <property type="entry name" value="ThiF_NAD_FAD-bd"/>
</dbReference>
<dbReference type="InterPro" id="IPR002110">
    <property type="entry name" value="Ankyrin_rpt"/>
</dbReference>
<comment type="similarity">
    <text evidence="3 15">Belongs to the ubiquitin-activating E1 family.</text>
</comment>
<evidence type="ECO:0000256" key="4">
    <source>
        <dbReference type="ARBA" id="ARBA00012990"/>
    </source>
</evidence>
<comment type="pathway">
    <text evidence="2">Protein modification; protein ubiquitination.</text>
</comment>
<dbReference type="FunFam" id="3.40.50.720:FF:000015">
    <property type="entry name" value="Ubiquitin-activating enzyme E1 1"/>
    <property type="match status" value="1"/>
</dbReference>
<keyword evidence="6 13" id="KW-0547">Nucleotide-binding</keyword>
<evidence type="ECO:0000256" key="11">
    <source>
        <dbReference type="ARBA" id="ARBA00023203"/>
    </source>
</evidence>
<dbReference type="InterPro" id="IPR036961">
    <property type="entry name" value="Kinesin_motor_dom_sf"/>
</dbReference>
<feature type="region of interest" description="Disordered" evidence="16">
    <location>
        <begin position="148"/>
        <end position="167"/>
    </location>
</feature>
<dbReference type="Gene3D" id="1.25.40.20">
    <property type="entry name" value="Ankyrin repeat-containing domain"/>
    <property type="match status" value="1"/>
</dbReference>
<dbReference type="InterPro" id="IPR033127">
    <property type="entry name" value="UBQ-activ_enz_E1_Cys_AS"/>
</dbReference>
<dbReference type="GO" id="GO:0005524">
    <property type="term" value="F:ATP binding"/>
    <property type="evidence" value="ECO:0007669"/>
    <property type="project" value="UniProtKB-UniRule"/>
</dbReference>
<comment type="similarity">
    <text evidence="13">Belongs to the TRAFAC class myosin-kinesin ATPase superfamily. Myosin family.</text>
</comment>
<evidence type="ECO:0000256" key="16">
    <source>
        <dbReference type="SAM" id="MobiDB-lite"/>
    </source>
</evidence>
<protein>
    <recommendedName>
        <fullName evidence="4">E1 ubiquitin-activating enzyme</fullName>
        <ecNumber evidence="4">6.2.1.45</ecNumber>
    </recommendedName>
</protein>
<feature type="repeat" description="ANK" evidence="12">
    <location>
        <begin position="1207"/>
        <end position="1239"/>
    </location>
</feature>
<evidence type="ECO:0000256" key="7">
    <source>
        <dbReference type="ARBA" id="ARBA00022786"/>
    </source>
</evidence>
<dbReference type="Gene3D" id="1.20.58.530">
    <property type="match status" value="1"/>
</dbReference>
<feature type="repeat" description="ANK" evidence="12">
    <location>
        <begin position="1133"/>
        <end position="1168"/>
    </location>
</feature>
<dbReference type="GO" id="GO:0005737">
    <property type="term" value="C:cytoplasm"/>
    <property type="evidence" value="ECO:0007669"/>
    <property type="project" value="TreeGrafter"/>
</dbReference>
<keyword evidence="8 13" id="KW-0067">ATP-binding</keyword>
<name>A0AAU9L7Z7_9STRA</name>
<dbReference type="SMART" id="SM00248">
    <property type="entry name" value="ANK"/>
    <property type="match status" value="5"/>
</dbReference>
<evidence type="ECO:0000256" key="15">
    <source>
        <dbReference type="RuleBase" id="RU000519"/>
    </source>
</evidence>
<feature type="repeat" description="ANK" evidence="12">
    <location>
        <begin position="1096"/>
        <end position="1118"/>
    </location>
</feature>
<dbReference type="FunFam" id="3.50.50.80:FF:000001">
    <property type="entry name" value="ubiquitin-like modifier-activating enzyme 1"/>
    <property type="match status" value="1"/>
</dbReference>
<keyword evidence="5 15" id="KW-0436">Ligase</keyword>
<dbReference type="FunFam" id="1.10.10.820:FF:000001">
    <property type="entry name" value="Myosin heavy chain"/>
    <property type="match status" value="1"/>
</dbReference>
<dbReference type="Pfam" id="PF16191">
    <property type="entry name" value="E1_4HB"/>
    <property type="match status" value="1"/>
</dbReference>
<organism evidence="18 19">
    <name type="scientific">Peronospora belbahrii</name>
    <dbReference type="NCBI Taxonomy" id="622444"/>
    <lineage>
        <taxon>Eukaryota</taxon>
        <taxon>Sar</taxon>
        <taxon>Stramenopiles</taxon>
        <taxon>Oomycota</taxon>
        <taxon>Peronosporomycetes</taxon>
        <taxon>Peronosporales</taxon>
        <taxon>Peronosporaceae</taxon>
        <taxon>Peronospora</taxon>
    </lineage>
</organism>
<dbReference type="InterPro" id="IPR018075">
    <property type="entry name" value="UBQ-activ_enz_E1"/>
</dbReference>
<evidence type="ECO:0000313" key="18">
    <source>
        <dbReference type="EMBL" id="CAH0480342.1"/>
    </source>
</evidence>
<dbReference type="InterPro" id="IPR027417">
    <property type="entry name" value="P-loop_NTPase"/>
</dbReference>
<dbReference type="Gene3D" id="1.10.10.820">
    <property type="match status" value="1"/>
</dbReference>
<dbReference type="Pfam" id="PF10585">
    <property type="entry name" value="UBA_E1_SCCH"/>
    <property type="match status" value="1"/>
</dbReference>
<keyword evidence="11 13" id="KW-0009">Actin-binding</keyword>
<dbReference type="PANTHER" id="PTHR13140:SF845">
    <property type="entry name" value="MYOSIN-LIKE PROTEIN"/>
    <property type="match status" value="1"/>
</dbReference>
<keyword evidence="7 15" id="KW-0833">Ubl conjugation pathway</keyword>
<dbReference type="GO" id="GO:0016020">
    <property type="term" value="C:membrane"/>
    <property type="evidence" value="ECO:0007669"/>
    <property type="project" value="TreeGrafter"/>
</dbReference>
<dbReference type="Pfam" id="PF12796">
    <property type="entry name" value="Ank_2"/>
    <property type="match status" value="2"/>
</dbReference>
<dbReference type="InterPro" id="IPR042449">
    <property type="entry name" value="Ub-E1_IAD_1"/>
</dbReference>
<feature type="region of interest" description="Actin-binding" evidence="13">
    <location>
        <begin position="679"/>
        <end position="701"/>
    </location>
</feature>
<evidence type="ECO:0000313" key="19">
    <source>
        <dbReference type="Proteomes" id="UP001160483"/>
    </source>
</evidence>
<dbReference type="Gene3D" id="3.40.850.10">
    <property type="entry name" value="Kinesin motor domain"/>
    <property type="match status" value="1"/>
</dbReference>
<dbReference type="GO" id="GO:0004839">
    <property type="term" value="F:ubiquitin activating enzyme activity"/>
    <property type="evidence" value="ECO:0007669"/>
    <property type="project" value="UniProtKB-EC"/>
</dbReference>
<keyword evidence="9 13" id="KW-0518">Myosin</keyword>
<dbReference type="Gene3D" id="3.50.50.80">
    <property type="entry name" value="Ubiquitin-activating enzyme E1, inactive adenylation domain, subdomain 1"/>
    <property type="match status" value="1"/>
</dbReference>
<evidence type="ECO:0000256" key="13">
    <source>
        <dbReference type="PROSITE-ProRule" id="PRU00782"/>
    </source>
</evidence>
<dbReference type="InterPro" id="IPR042063">
    <property type="entry name" value="Ubi_acti_E1_SCCH"/>
</dbReference>
<dbReference type="InterPro" id="IPR042302">
    <property type="entry name" value="E1_FCCH_sf"/>
</dbReference>
<comment type="catalytic activity">
    <reaction evidence="1">
        <text>ATP + ubiquitin + [E1 ubiquitin-activating enzyme]-L-cysteine = AMP + diphosphate + S-ubiquitinyl-[E1 ubiquitin-activating enzyme]-L-cysteine.</text>
        <dbReference type="EC" id="6.2.1.45"/>
    </reaction>
</comment>
<keyword evidence="12" id="KW-0040">ANK repeat</keyword>
<dbReference type="PROSITE" id="PS00865">
    <property type="entry name" value="UBIQUITIN_ACTIVAT_2"/>
    <property type="match status" value="1"/>
</dbReference>